<proteinExistence type="predicted"/>
<feature type="region of interest" description="Disordered" evidence="1">
    <location>
        <begin position="89"/>
        <end position="134"/>
    </location>
</feature>
<evidence type="ECO:0000256" key="1">
    <source>
        <dbReference type="SAM" id="MobiDB-lite"/>
    </source>
</evidence>
<name>A0A166J341_9AGAM</name>
<evidence type="ECO:0000313" key="3">
    <source>
        <dbReference type="Proteomes" id="UP000076532"/>
    </source>
</evidence>
<organism evidence="2 3">
    <name type="scientific">Athelia psychrophila</name>
    <dbReference type="NCBI Taxonomy" id="1759441"/>
    <lineage>
        <taxon>Eukaryota</taxon>
        <taxon>Fungi</taxon>
        <taxon>Dikarya</taxon>
        <taxon>Basidiomycota</taxon>
        <taxon>Agaricomycotina</taxon>
        <taxon>Agaricomycetes</taxon>
        <taxon>Agaricomycetidae</taxon>
        <taxon>Atheliales</taxon>
        <taxon>Atheliaceae</taxon>
        <taxon>Athelia</taxon>
    </lineage>
</organism>
<dbReference type="EMBL" id="KV417555">
    <property type="protein sequence ID" value="KZP20444.1"/>
    <property type="molecule type" value="Genomic_DNA"/>
</dbReference>
<feature type="compositionally biased region" description="Polar residues" evidence="1">
    <location>
        <begin position="101"/>
        <end position="119"/>
    </location>
</feature>
<dbReference type="AlphaFoldDB" id="A0A166J341"/>
<accession>A0A166J341</accession>
<evidence type="ECO:0000313" key="2">
    <source>
        <dbReference type="EMBL" id="KZP20444.1"/>
    </source>
</evidence>
<keyword evidence="3" id="KW-1185">Reference proteome</keyword>
<reference evidence="2 3" key="1">
    <citation type="journal article" date="2016" name="Mol. Biol. Evol.">
        <title>Comparative Genomics of Early-Diverging Mushroom-Forming Fungi Provides Insights into the Origins of Lignocellulose Decay Capabilities.</title>
        <authorList>
            <person name="Nagy L.G."/>
            <person name="Riley R."/>
            <person name="Tritt A."/>
            <person name="Adam C."/>
            <person name="Daum C."/>
            <person name="Floudas D."/>
            <person name="Sun H."/>
            <person name="Yadav J.S."/>
            <person name="Pangilinan J."/>
            <person name="Larsson K.H."/>
            <person name="Matsuura K."/>
            <person name="Barry K."/>
            <person name="Labutti K."/>
            <person name="Kuo R."/>
            <person name="Ohm R.A."/>
            <person name="Bhattacharya S.S."/>
            <person name="Shirouzu T."/>
            <person name="Yoshinaga Y."/>
            <person name="Martin F.M."/>
            <person name="Grigoriev I.V."/>
            <person name="Hibbett D.S."/>
        </authorList>
    </citation>
    <scope>NUCLEOTIDE SEQUENCE [LARGE SCALE GENOMIC DNA]</scope>
    <source>
        <strain evidence="2 3">CBS 109695</strain>
    </source>
</reference>
<protein>
    <submittedName>
        <fullName evidence="2">Uncharacterized protein</fullName>
    </submittedName>
</protein>
<gene>
    <name evidence="2" type="ORF">FIBSPDRAFT_539435</name>
</gene>
<sequence>MLTRRMDVRSWRRRGCDVIKTMPPRDANISGFWILDRHTSPLLLRIHPTVILNIQRIPKSTAAIRATSSELRDAANVLLAVMHSISTSAAPDAAPRLKSSAHATMPSTPRRTHVPSPSHQAREKKTAAMKSVPALRGRAISSYLGRD</sequence>
<dbReference type="Proteomes" id="UP000076532">
    <property type="component" value="Unassembled WGS sequence"/>
</dbReference>